<proteinExistence type="predicted"/>
<accession>A0A365PAC3</accession>
<protein>
    <submittedName>
        <fullName evidence="2">Uncharacterized protein</fullName>
    </submittedName>
</protein>
<feature type="region of interest" description="Disordered" evidence="1">
    <location>
        <begin position="195"/>
        <end position="217"/>
    </location>
</feature>
<dbReference type="EMBL" id="QNTT01000018">
    <property type="protein sequence ID" value="RBA36817.1"/>
    <property type="molecule type" value="Genomic_DNA"/>
</dbReference>
<dbReference type="Proteomes" id="UP000252187">
    <property type="component" value="Unassembled WGS sequence"/>
</dbReference>
<dbReference type="AlphaFoldDB" id="A0A365PAC3"/>
<evidence type="ECO:0000256" key="1">
    <source>
        <dbReference type="SAM" id="MobiDB-lite"/>
    </source>
</evidence>
<sequence>MNSYNRQQHMSMLARASRVAGRNGRFRERTHYLTAAELRTVPIARLLRETAWADRPDASDQWRDERRQIVADEFARRGFDTAAADIWPRWEPADYDGHALLQEQRRLEAERASAEQATQADPRQEMTVLWATSTLVTAATVTELIDGDEVMERVTTALSQVWEGLETDPAIGGELDMTTGADLAASLASATATAAAETSIAPELASTSPEVESDVEL</sequence>
<gene>
    <name evidence="2" type="ORF">DQ226_08505</name>
</gene>
<evidence type="ECO:0000313" key="3">
    <source>
        <dbReference type="Proteomes" id="UP000252187"/>
    </source>
</evidence>
<evidence type="ECO:0000313" key="2">
    <source>
        <dbReference type="EMBL" id="RBA36817.1"/>
    </source>
</evidence>
<comment type="caution">
    <text evidence="2">The sequence shown here is derived from an EMBL/GenBank/DDBJ whole genome shotgun (WGS) entry which is preliminary data.</text>
</comment>
<reference evidence="2 3" key="1">
    <citation type="submission" date="2018-06" db="EMBL/GenBank/DDBJ databases">
        <title>Whole genome sequencing of four bacterial strains from South Shetland trench revealing bio-synthetic gene clusters.</title>
        <authorList>
            <person name="Abdel-Mageed W.M."/>
            <person name="Lehri B."/>
            <person name="Jarmusch S.A."/>
            <person name="Miranda K."/>
            <person name="Goodfellow M."/>
            <person name="Jaspars M."/>
            <person name="Karlyshev A.V."/>
        </authorList>
    </citation>
    <scope>NUCLEOTIDE SEQUENCE [LARGE SCALE GENOMIC DNA]</scope>
    <source>
        <strain evidence="2 3">SST1</strain>
    </source>
</reference>
<organism evidence="2 3">
    <name type="scientific">Dietzia maris</name>
    <dbReference type="NCBI Taxonomy" id="37915"/>
    <lineage>
        <taxon>Bacteria</taxon>
        <taxon>Bacillati</taxon>
        <taxon>Actinomycetota</taxon>
        <taxon>Actinomycetes</taxon>
        <taxon>Mycobacteriales</taxon>
        <taxon>Dietziaceae</taxon>
        <taxon>Dietzia</taxon>
    </lineage>
</organism>
<name>A0A365PAC3_9ACTN</name>